<reference evidence="2 3" key="1">
    <citation type="journal article" date="2004" name="Science">
        <title>The genome of the diatom Thalassiosira pseudonana: ecology, evolution, and metabolism.</title>
        <authorList>
            <person name="Armbrust E.V."/>
            <person name="Berges J.A."/>
            <person name="Bowler C."/>
            <person name="Green B.R."/>
            <person name="Martinez D."/>
            <person name="Putnam N.H."/>
            <person name="Zhou S."/>
            <person name="Allen A.E."/>
            <person name="Apt K.E."/>
            <person name="Bechner M."/>
            <person name="Brzezinski M.A."/>
            <person name="Chaal B.K."/>
            <person name="Chiovitti A."/>
            <person name="Davis A.K."/>
            <person name="Demarest M.S."/>
            <person name="Detter J.C."/>
            <person name="Glavina T."/>
            <person name="Goodstein D."/>
            <person name="Hadi M.Z."/>
            <person name="Hellsten U."/>
            <person name="Hildebrand M."/>
            <person name="Jenkins B.D."/>
            <person name="Jurka J."/>
            <person name="Kapitonov V.V."/>
            <person name="Kroger N."/>
            <person name="Lau W.W."/>
            <person name="Lane T.W."/>
            <person name="Larimer F.W."/>
            <person name="Lippmeier J.C."/>
            <person name="Lucas S."/>
            <person name="Medina M."/>
            <person name="Montsant A."/>
            <person name="Obornik M."/>
            <person name="Parker M.S."/>
            <person name="Palenik B."/>
            <person name="Pazour G.J."/>
            <person name="Richardson P.M."/>
            <person name="Rynearson T.A."/>
            <person name="Saito M.A."/>
            <person name="Schwartz D.C."/>
            <person name="Thamatrakoln K."/>
            <person name="Valentin K."/>
            <person name="Vardi A."/>
            <person name="Wilkerson F.P."/>
            <person name="Rokhsar D.S."/>
        </authorList>
    </citation>
    <scope>NUCLEOTIDE SEQUENCE [LARGE SCALE GENOMIC DNA]</scope>
    <source>
        <strain evidence="2 3">CCMP1335</strain>
    </source>
</reference>
<dbReference type="EMBL" id="CM000639">
    <property type="protein sequence ID" value="EED94902.1"/>
    <property type="molecule type" value="Genomic_DNA"/>
</dbReference>
<feature type="compositionally biased region" description="Acidic residues" evidence="1">
    <location>
        <begin position="444"/>
        <end position="459"/>
    </location>
</feature>
<dbReference type="Proteomes" id="UP000001449">
    <property type="component" value="Chromosome 2"/>
</dbReference>
<feature type="region of interest" description="Disordered" evidence="1">
    <location>
        <begin position="136"/>
        <end position="176"/>
    </location>
</feature>
<keyword evidence="3" id="KW-1185">Reference proteome</keyword>
<protein>
    <submittedName>
        <fullName evidence="2">Uncharacterized protein</fullName>
    </submittedName>
</protein>
<dbReference type="AlphaFoldDB" id="B8BVB0"/>
<dbReference type="PaxDb" id="35128-Thaps2773"/>
<dbReference type="InParanoid" id="B8BVB0"/>
<gene>
    <name evidence="2" type="ORF">THAPSDRAFT_2773</name>
</gene>
<evidence type="ECO:0000256" key="1">
    <source>
        <dbReference type="SAM" id="MobiDB-lite"/>
    </source>
</evidence>
<dbReference type="HOGENOM" id="CLU_582057_0_0_1"/>
<proteinExistence type="predicted"/>
<evidence type="ECO:0000313" key="2">
    <source>
        <dbReference type="EMBL" id="EED94902.1"/>
    </source>
</evidence>
<feature type="compositionally biased region" description="Low complexity" evidence="1">
    <location>
        <begin position="460"/>
        <end position="470"/>
    </location>
</feature>
<evidence type="ECO:0000313" key="3">
    <source>
        <dbReference type="Proteomes" id="UP000001449"/>
    </source>
</evidence>
<dbReference type="GeneID" id="7452455"/>
<sequence>MKEFTTYPKKKLASSEDDDFMIPKKTEIFIKLMDDHTFEQCKSLLFSDGNECEEESLEAKLASEVSKREKESFAWKGTWDFIDGKLILAADRPEKKPFSLYDEDDTTFDITGLKRIDASSDTILVGRVSVISEESLSDNPVMEERQLRTDQNAASEDDAADNKPAQPVPKSGSIDVHLSVPKGKIKVGKFMYPKHHPSFFEQPIFNPQSMGYFELKQILGDFNAKLTGGNPDGDEEEQIELFRKRDLVGKRFYLSTYPMPKRKKKYNDGRPDKADLQPQKNMQVMAVELFANNTFSTVSGLGTSTVLRGKWSIIGEKRDQLWMMVYRFGFGRSKSGGTFSEGMSLTQDDEKGYWGQIREVEDDNEDSIEIDPADWGGKKIEVNGAVMVGWGLEPCSVGRFKMMEIVDADDSEEDEEDNEEEEGEVYVEMSEDIVAENANNFDMLMEESSEVNYDTDDGSSDSFGSTGSFE</sequence>
<dbReference type="KEGG" id="tps:THAPSDRAFT_2773"/>
<feature type="region of interest" description="Disordered" evidence="1">
    <location>
        <begin position="442"/>
        <end position="470"/>
    </location>
</feature>
<dbReference type="RefSeq" id="XP_002287459.1">
    <property type="nucleotide sequence ID" value="XM_002287423.1"/>
</dbReference>
<organism evidence="2 3">
    <name type="scientific">Thalassiosira pseudonana</name>
    <name type="common">Marine diatom</name>
    <name type="synonym">Cyclotella nana</name>
    <dbReference type="NCBI Taxonomy" id="35128"/>
    <lineage>
        <taxon>Eukaryota</taxon>
        <taxon>Sar</taxon>
        <taxon>Stramenopiles</taxon>
        <taxon>Ochrophyta</taxon>
        <taxon>Bacillariophyta</taxon>
        <taxon>Coscinodiscophyceae</taxon>
        <taxon>Thalassiosirophycidae</taxon>
        <taxon>Thalassiosirales</taxon>
        <taxon>Thalassiosiraceae</taxon>
        <taxon>Thalassiosira</taxon>
    </lineage>
</organism>
<dbReference type="eggNOG" id="ENOG502SNBB">
    <property type="taxonomic scope" value="Eukaryota"/>
</dbReference>
<name>B8BVB0_THAPS</name>
<reference evidence="2 3" key="2">
    <citation type="journal article" date="2008" name="Nature">
        <title>The Phaeodactylum genome reveals the evolutionary history of diatom genomes.</title>
        <authorList>
            <person name="Bowler C."/>
            <person name="Allen A.E."/>
            <person name="Badger J.H."/>
            <person name="Grimwood J."/>
            <person name="Jabbari K."/>
            <person name="Kuo A."/>
            <person name="Maheswari U."/>
            <person name="Martens C."/>
            <person name="Maumus F."/>
            <person name="Otillar R.P."/>
            <person name="Rayko E."/>
            <person name="Salamov A."/>
            <person name="Vandepoele K."/>
            <person name="Beszteri B."/>
            <person name="Gruber A."/>
            <person name="Heijde M."/>
            <person name="Katinka M."/>
            <person name="Mock T."/>
            <person name="Valentin K."/>
            <person name="Verret F."/>
            <person name="Berges J.A."/>
            <person name="Brownlee C."/>
            <person name="Cadoret J.P."/>
            <person name="Chiovitti A."/>
            <person name="Choi C.J."/>
            <person name="Coesel S."/>
            <person name="De Martino A."/>
            <person name="Detter J.C."/>
            <person name="Durkin C."/>
            <person name="Falciatore A."/>
            <person name="Fournet J."/>
            <person name="Haruta M."/>
            <person name="Huysman M.J."/>
            <person name="Jenkins B.D."/>
            <person name="Jiroutova K."/>
            <person name="Jorgensen R.E."/>
            <person name="Joubert Y."/>
            <person name="Kaplan A."/>
            <person name="Kroger N."/>
            <person name="Kroth P.G."/>
            <person name="La Roche J."/>
            <person name="Lindquist E."/>
            <person name="Lommer M."/>
            <person name="Martin-Jezequel V."/>
            <person name="Lopez P.J."/>
            <person name="Lucas S."/>
            <person name="Mangogna M."/>
            <person name="McGinnis K."/>
            <person name="Medlin L.K."/>
            <person name="Montsant A."/>
            <person name="Oudot-Le Secq M.P."/>
            <person name="Napoli C."/>
            <person name="Obornik M."/>
            <person name="Parker M.S."/>
            <person name="Petit J.L."/>
            <person name="Porcel B.M."/>
            <person name="Poulsen N."/>
            <person name="Robison M."/>
            <person name="Rychlewski L."/>
            <person name="Rynearson T.A."/>
            <person name="Schmutz J."/>
            <person name="Shapiro H."/>
            <person name="Siaut M."/>
            <person name="Stanley M."/>
            <person name="Sussman M.R."/>
            <person name="Taylor A.R."/>
            <person name="Vardi A."/>
            <person name="von Dassow P."/>
            <person name="Vyverman W."/>
            <person name="Willis A."/>
            <person name="Wyrwicz L.S."/>
            <person name="Rokhsar D.S."/>
            <person name="Weissenbach J."/>
            <person name="Armbrust E.V."/>
            <person name="Green B.R."/>
            <person name="Van de Peer Y."/>
            <person name="Grigoriev I.V."/>
        </authorList>
    </citation>
    <scope>NUCLEOTIDE SEQUENCE [LARGE SCALE GENOMIC DNA]</scope>
    <source>
        <strain evidence="2 3">CCMP1335</strain>
    </source>
</reference>
<dbReference type="OMA" id="MANDAQP"/>
<accession>B8BVB0</accession>